<dbReference type="InterPro" id="IPR022134">
    <property type="entry name" value="DUF3667"/>
</dbReference>
<evidence type="ECO:0000313" key="4">
    <source>
        <dbReference type="Proteomes" id="UP000323930"/>
    </source>
</evidence>
<proteinExistence type="predicted"/>
<dbReference type="InterPro" id="IPR026870">
    <property type="entry name" value="Zinc_ribbon_dom"/>
</dbReference>
<feature type="transmembrane region" description="Helical" evidence="1">
    <location>
        <begin position="196"/>
        <end position="218"/>
    </location>
</feature>
<comment type="caution">
    <text evidence="3">The sequence shown here is derived from an EMBL/GenBank/DDBJ whole genome shotgun (WGS) entry which is preliminary data.</text>
</comment>
<name>A0A5D0JC75_9FLAO</name>
<keyword evidence="1" id="KW-0472">Membrane</keyword>
<dbReference type="Proteomes" id="UP000323930">
    <property type="component" value="Unassembled WGS sequence"/>
</dbReference>
<dbReference type="Pfam" id="PF12412">
    <property type="entry name" value="DUF3667"/>
    <property type="match status" value="1"/>
</dbReference>
<evidence type="ECO:0000259" key="2">
    <source>
        <dbReference type="Pfam" id="PF13240"/>
    </source>
</evidence>
<sequence>MTCKNCGHELLLESDYCNKCGAKVIRKRLTIKNLLQHLGETFFNYDNKLFTTIAHLLRKPEAVIDSYVSGVRKRYINPISFFGISLTLTGFVIFIIRKFYKESLDASAIFGNSEMYSDATSQQILADSSNFSLDYSSLIYSAMIPAFALISWVIFLNKRYNYTEHLVLYMYSMSLYSICSGVIGLIVLLLNSSLYLTFGTIMYPIALFYHCFLLKRLFNLSTKALILKTILFLFMFAILFVVASLIFGAIYFLIMYLNGDLQQMIESKKSVSLALSL</sequence>
<evidence type="ECO:0000313" key="3">
    <source>
        <dbReference type="EMBL" id="TYA92177.1"/>
    </source>
</evidence>
<organism evidence="3 4">
    <name type="scientific">Seonamhaeicola marinus</name>
    <dbReference type="NCBI Taxonomy" id="1912246"/>
    <lineage>
        <taxon>Bacteria</taxon>
        <taxon>Pseudomonadati</taxon>
        <taxon>Bacteroidota</taxon>
        <taxon>Flavobacteriia</taxon>
        <taxon>Flavobacteriales</taxon>
        <taxon>Flavobacteriaceae</taxon>
    </lineage>
</organism>
<reference evidence="3 4" key="1">
    <citation type="submission" date="2019-08" db="EMBL/GenBank/DDBJ databases">
        <title>Seonamhaeicola sediminis sp. nov., isolated from marine sediment.</title>
        <authorList>
            <person name="Cao W.R."/>
        </authorList>
    </citation>
    <scope>NUCLEOTIDE SEQUENCE [LARGE SCALE GENOMIC DNA]</scope>
    <source>
        <strain evidence="3 4">B011</strain>
    </source>
</reference>
<keyword evidence="1" id="KW-1133">Transmembrane helix</keyword>
<dbReference type="OrthoDB" id="1143019at2"/>
<gene>
    <name evidence="3" type="ORF">FUA24_01730</name>
</gene>
<feature type="transmembrane region" description="Helical" evidence="1">
    <location>
        <begin position="168"/>
        <end position="190"/>
    </location>
</feature>
<dbReference type="Pfam" id="PF13240">
    <property type="entry name" value="Zn_Ribbon_1"/>
    <property type="match status" value="1"/>
</dbReference>
<keyword evidence="4" id="KW-1185">Reference proteome</keyword>
<feature type="transmembrane region" description="Helical" evidence="1">
    <location>
        <begin position="138"/>
        <end position="156"/>
    </location>
</feature>
<dbReference type="AlphaFoldDB" id="A0A5D0JC75"/>
<feature type="domain" description="Zinc-ribbon" evidence="2">
    <location>
        <begin position="3"/>
        <end position="24"/>
    </location>
</feature>
<accession>A0A5D0JC75</accession>
<dbReference type="RefSeq" id="WP_148539783.1">
    <property type="nucleotide sequence ID" value="NZ_VSDQ01000163.1"/>
</dbReference>
<protein>
    <submittedName>
        <fullName evidence="3">DUF3667 domain-containing protein</fullName>
    </submittedName>
</protein>
<dbReference type="EMBL" id="VSDQ01000163">
    <property type="protein sequence ID" value="TYA92177.1"/>
    <property type="molecule type" value="Genomic_DNA"/>
</dbReference>
<feature type="transmembrane region" description="Helical" evidence="1">
    <location>
        <begin position="75"/>
        <end position="96"/>
    </location>
</feature>
<keyword evidence="1" id="KW-0812">Transmembrane</keyword>
<evidence type="ECO:0000256" key="1">
    <source>
        <dbReference type="SAM" id="Phobius"/>
    </source>
</evidence>
<feature type="transmembrane region" description="Helical" evidence="1">
    <location>
        <begin position="230"/>
        <end position="254"/>
    </location>
</feature>